<sequence>MTRKATLNLNYSNADKEVKLKDFITEYTRVVTAIIDKLWDKQVFAGSFVTREFLEIET</sequence>
<gene>
    <name evidence="1" type="ORF">MBAV_002560</name>
</gene>
<accession>A0A0F3GTP7</accession>
<reference evidence="1 2" key="1">
    <citation type="submission" date="2015-02" db="EMBL/GenBank/DDBJ databases">
        <title>Single-cell genomics of uncultivated deep-branching MTB reveals a conserved set of magnetosome genes.</title>
        <authorList>
            <person name="Kolinko S."/>
            <person name="Richter M."/>
            <person name="Glockner F.O."/>
            <person name="Brachmann A."/>
            <person name="Schuler D."/>
        </authorList>
    </citation>
    <scope>NUCLEOTIDE SEQUENCE [LARGE SCALE GENOMIC DNA]</scope>
    <source>
        <strain evidence="1">TM-1</strain>
    </source>
</reference>
<evidence type="ECO:0000313" key="1">
    <source>
        <dbReference type="EMBL" id="KJU85246.1"/>
    </source>
</evidence>
<name>A0A0F3GTP7_9BACT</name>
<feature type="non-terminal residue" evidence="1">
    <location>
        <position position="58"/>
    </location>
</feature>
<keyword evidence="2" id="KW-1185">Reference proteome</keyword>
<organism evidence="1 2">
    <name type="scientific">Candidatus Magnetobacterium bavaricum</name>
    <dbReference type="NCBI Taxonomy" id="29290"/>
    <lineage>
        <taxon>Bacteria</taxon>
        <taxon>Pseudomonadati</taxon>
        <taxon>Nitrospirota</taxon>
        <taxon>Thermodesulfovibrionia</taxon>
        <taxon>Thermodesulfovibrionales</taxon>
        <taxon>Candidatus Magnetobacteriaceae</taxon>
        <taxon>Candidatus Magnetobacterium</taxon>
    </lineage>
</organism>
<evidence type="ECO:0000313" key="2">
    <source>
        <dbReference type="Proteomes" id="UP000033423"/>
    </source>
</evidence>
<protein>
    <submittedName>
        <fullName evidence="1">Uncharacterized protein</fullName>
    </submittedName>
</protein>
<dbReference type="Proteomes" id="UP000033423">
    <property type="component" value="Unassembled WGS sequence"/>
</dbReference>
<comment type="caution">
    <text evidence="1">The sequence shown here is derived from an EMBL/GenBank/DDBJ whole genome shotgun (WGS) entry which is preliminary data.</text>
</comment>
<proteinExistence type="predicted"/>
<dbReference type="AlphaFoldDB" id="A0A0F3GTP7"/>
<dbReference type="EMBL" id="LACI01001107">
    <property type="protein sequence ID" value="KJU85246.1"/>
    <property type="molecule type" value="Genomic_DNA"/>
</dbReference>